<name>A0AAE1KTB7_PETCI</name>
<dbReference type="Pfam" id="PF01527">
    <property type="entry name" value="HTH_Tnp_1"/>
    <property type="match status" value="1"/>
</dbReference>
<proteinExistence type="predicted"/>
<keyword evidence="5" id="KW-1185">Reference proteome</keyword>
<gene>
    <name evidence="4" type="ORF">Pcinc_010691</name>
</gene>
<dbReference type="SUPFAM" id="SSF46689">
    <property type="entry name" value="Homeodomain-like"/>
    <property type="match status" value="1"/>
</dbReference>
<dbReference type="GO" id="GO:0003677">
    <property type="term" value="F:DNA binding"/>
    <property type="evidence" value="ECO:0007669"/>
    <property type="project" value="UniProtKB-KW"/>
</dbReference>
<sequence>MQDSSLKIDPQSISVEKMVRNYKPKTDRGRVDGNLMKRAVEEVTKGKSVREVSRAMNVDRITLSRYVKKFQEGQAETTKDYTPKYNTRQVFTEAEEEGLADYILTCSLMFHGLSLATVRQLAFQYAMKKQKTCPESWQHNHMAGKDWMSRFMKRHPKISLRSPEASGAL</sequence>
<reference evidence="4" key="1">
    <citation type="submission" date="2023-10" db="EMBL/GenBank/DDBJ databases">
        <title>Genome assemblies of two species of porcelain crab, Petrolisthes cinctipes and Petrolisthes manimaculis (Anomura: Porcellanidae).</title>
        <authorList>
            <person name="Angst P."/>
        </authorList>
    </citation>
    <scope>NUCLEOTIDE SEQUENCE</scope>
    <source>
        <strain evidence="4">PB745_01</strain>
        <tissue evidence="4">Gill</tissue>
    </source>
</reference>
<dbReference type="EMBL" id="JAWQEG010000831">
    <property type="protein sequence ID" value="KAK3885036.1"/>
    <property type="molecule type" value="Genomic_DNA"/>
</dbReference>
<evidence type="ECO:0000313" key="4">
    <source>
        <dbReference type="EMBL" id="KAK3885036.1"/>
    </source>
</evidence>
<dbReference type="InterPro" id="IPR002514">
    <property type="entry name" value="Transposase_8"/>
</dbReference>
<dbReference type="Proteomes" id="UP001286313">
    <property type="component" value="Unassembled WGS sequence"/>
</dbReference>
<evidence type="ECO:0000256" key="1">
    <source>
        <dbReference type="ARBA" id="ARBA00004123"/>
    </source>
</evidence>
<dbReference type="InterPro" id="IPR009057">
    <property type="entry name" value="Homeodomain-like_sf"/>
</dbReference>
<keyword evidence="2" id="KW-0238">DNA-binding</keyword>
<dbReference type="AlphaFoldDB" id="A0AAE1KTB7"/>
<feature type="domain" description="HTH CENPB-type" evidence="3">
    <location>
        <begin position="83"/>
        <end position="161"/>
    </location>
</feature>
<dbReference type="Pfam" id="PF03221">
    <property type="entry name" value="HTH_Tnp_Tc5"/>
    <property type="match status" value="1"/>
</dbReference>
<dbReference type="GO" id="GO:0006313">
    <property type="term" value="P:DNA transposition"/>
    <property type="evidence" value="ECO:0007669"/>
    <property type="project" value="InterPro"/>
</dbReference>
<evidence type="ECO:0000256" key="2">
    <source>
        <dbReference type="ARBA" id="ARBA00023125"/>
    </source>
</evidence>
<accession>A0AAE1KTB7</accession>
<comment type="caution">
    <text evidence="4">The sequence shown here is derived from an EMBL/GenBank/DDBJ whole genome shotgun (WGS) entry which is preliminary data.</text>
</comment>
<dbReference type="GO" id="GO:0005634">
    <property type="term" value="C:nucleus"/>
    <property type="evidence" value="ECO:0007669"/>
    <property type="project" value="UniProtKB-SubCell"/>
</dbReference>
<comment type="subcellular location">
    <subcellularLocation>
        <location evidence="1">Nucleus</location>
    </subcellularLocation>
</comment>
<evidence type="ECO:0000313" key="5">
    <source>
        <dbReference type="Proteomes" id="UP001286313"/>
    </source>
</evidence>
<protein>
    <recommendedName>
        <fullName evidence="3">HTH CENPB-type domain-containing protein</fullName>
    </recommendedName>
</protein>
<evidence type="ECO:0000259" key="3">
    <source>
        <dbReference type="PROSITE" id="PS51253"/>
    </source>
</evidence>
<dbReference type="PROSITE" id="PS51253">
    <property type="entry name" value="HTH_CENPB"/>
    <property type="match status" value="1"/>
</dbReference>
<organism evidence="4 5">
    <name type="scientific">Petrolisthes cinctipes</name>
    <name type="common">Flat porcelain crab</name>
    <dbReference type="NCBI Taxonomy" id="88211"/>
    <lineage>
        <taxon>Eukaryota</taxon>
        <taxon>Metazoa</taxon>
        <taxon>Ecdysozoa</taxon>
        <taxon>Arthropoda</taxon>
        <taxon>Crustacea</taxon>
        <taxon>Multicrustacea</taxon>
        <taxon>Malacostraca</taxon>
        <taxon>Eumalacostraca</taxon>
        <taxon>Eucarida</taxon>
        <taxon>Decapoda</taxon>
        <taxon>Pleocyemata</taxon>
        <taxon>Anomura</taxon>
        <taxon>Galatheoidea</taxon>
        <taxon>Porcellanidae</taxon>
        <taxon>Petrolisthes</taxon>
    </lineage>
</organism>
<dbReference type="GO" id="GO:0004803">
    <property type="term" value="F:transposase activity"/>
    <property type="evidence" value="ECO:0007669"/>
    <property type="project" value="InterPro"/>
</dbReference>
<dbReference type="InterPro" id="IPR006600">
    <property type="entry name" value="HTH_CenpB_DNA-bd_dom"/>
</dbReference>